<organism evidence="1 2">
    <name type="scientific">Dorcoceras hygrometricum</name>
    <dbReference type="NCBI Taxonomy" id="472368"/>
    <lineage>
        <taxon>Eukaryota</taxon>
        <taxon>Viridiplantae</taxon>
        <taxon>Streptophyta</taxon>
        <taxon>Embryophyta</taxon>
        <taxon>Tracheophyta</taxon>
        <taxon>Spermatophyta</taxon>
        <taxon>Magnoliopsida</taxon>
        <taxon>eudicotyledons</taxon>
        <taxon>Gunneridae</taxon>
        <taxon>Pentapetalae</taxon>
        <taxon>asterids</taxon>
        <taxon>lamiids</taxon>
        <taxon>Lamiales</taxon>
        <taxon>Gesneriaceae</taxon>
        <taxon>Didymocarpoideae</taxon>
        <taxon>Trichosporeae</taxon>
        <taxon>Loxocarpinae</taxon>
        <taxon>Dorcoceras</taxon>
    </lineage>
</organism>
<keyword evidence="2" id="KW-1185">Reference proteome</keyword>
<protein>
    <submittedName>
        <fullName evidence="1">Uncharacterized protein</fullName>
    </submittedName>
</protein>
<reference evidence="1 2" key="1">
    <citation type="journal article" date="2015" name="Proc. Natl. Acad. Sci. U.S.A.">
        <title>The resurrection genome of Boea hygrometrica: A blueprint for survival of dehydration.</title>
        <authorList>
            <person name="Xiao L."/>
            <person name="Yang G."/>
            <person name="Zhang L."/>
            <person name="Yang X."/>
            <person name="Zhao S."/>
            <person name="Ji Z."/>
            <person name="Zhou Q."/>
            <person name="Hu M."/>
            <person name="Wang Y."/>
            <person name="Chen M."/>
            <person name="Xu Y."/>
            <person name="Jin H."/>
            <person name="Xiao X."/>
            <person name="Hu G."/>
            <person name="Bao F."/>
            <person name="Hu Y."/>
            <person name="Wan P."/>
            <person name="Li L."/>
            <person name="Deng X."/>
            <person name="Kuang T."/>
            <person name="Xiang C."/>
            <person name="Zhu J.K."/>
            <person name="Oliver M.J."/>
            <person name="He Y."/>
        </authorList>
    </citation>
    <scope>NUCLEOTIDE SEQUENCE [LARGE SCALE GENOMIC DNA]</scope>
    <source>
        <strain evidence="2">cv. XS01</strain>
    </source>
</reference>
<accession>A0A2Z7CQ81</accession>
<dbReference type="EMBL" id="KQ995361">
    <property type="protein sequence ID" value="KZV46879.1"/>
    <property type="molecule type" value="Genomic_DNA"/>
</dbReference>
<sequence length="189" mass="21481">MRSNLNPKNTKQENKYEVKPQYEELSKQLIMQHSIINAMKCMRAIKDRIARPVYQLAIISVSRCINRGNHRSVIIGARTTHQSASHNVAFNQVINQSVNQARDAKQLKHNFKTEENTYPQAYSNIGTLGQDFTESFEQTGSSRFLKSTVPVSKLVSIGNETQEEFSVTNIIQNNGGTRRQSTKECYGEQ</sequence>
<name>A0A2Z7CQ81_9LAMI</name>
<dbReference type="AlphaFoldDB" id="A0A2Z7CQ81"/>
<evidence type="ECO:0000313" key="1">
    <source>
        <dbReference type="EMBL" id="KZV46879.1"/>
    </source>
</evidence>
<dbReference type="Proteomes" id="UP000250235">
    <property type="component" value="Unassembled WGS sequence"/>
</dbReference>
<gene>
    <name evidence="1" type="ORF">F511_21105</name>
</gene>
<proteinExistence type="predicted"/>
<evidence type="ECO:0000313" key="2">
    <source>
        <dbReference type="Proteomes" id="UP000250235"/>
    </source>
</evidence>